<reference evidence="1 2" key="1">
    <citation type="submission" date="2017-10" db="EMBL/GenBank/DDBJ databases">
        <title>Development of genomic resources for the powdery mildew, Erysiphe pulchra.</title>
        <authorList>
            <person name="Wadl P.A."/>
            <person name="Mack B.M."/>
            <person name="Moore G."/>
            <person name="Beltz S.B."/>
        </authorList>
    </citation>
    <scope>NUCLEOTIDE SEQUENCE [LARGE SCALE GENOMIC DNA]</scope>
    <source>
        <strain evidence="1">Cflorida</strain>
    </source>
</reference>
<dbReference type="AlphaFoldDB" id="A0A2S4PX54"/>
<dbReference type="PANTHER" id="PTHR33481">
    <property type="entry name" value="REVERSE TRANSCRIPTASE"/>
    <property type="match status" value="1"/>
</dbReference>
<dbReference type="Proteomes" id="UP000237438">
    <property type="component" value="Unassembled WGS sequence"/>
</dbReference>
<gene>
    <name evidence="1" type="ORF">EPUL_001631</name>
</gene>
<dbReference type="OrthoDB" id="5414034at2759"/>
<organism evidence="1 2">
    <name type="scientific">Erysiphe pulchra</name>
    <dbReference type="NCBI Taxonomy" id="225359"/>
    <lineage>
        <taxon>Eukaryota</taxon>
        <taxon>Fungi</taxon>
        <taxon>Dikarya</taxon>
        <taxon>Ascomycota</taxon>
        <taxon>Pezizomycotina</taxon>
        <taxon>Leotiomycetes</taxon>
        <taxon>Erysiphales</taxon>
        <taxon>Erysiphaceae</taxon>
        <taxon>Erysiphe</taxon>
    </lineage>
</organism>
<protein>
    <submittedName>
        <fullName evidence="1">Uncharacterized protein</fullName>
    </submittedName>
</protein>
<sequence length="226" mass="25270">MTEALTAATGVKPLIVTPSQDNDLHSHTTSTSWIAHYSENPKFLPPILYVFDYRNDKDKNPPVITDQFPITVHLGKPYLKRLGIHFDRELKFKHYVCIQASKALKVANTLRCFGNTIRGIPPRLSKQVISAFVLPITHFGSPTCWPGKTRMKGNRIISNKVGILIKELDKVHKAAARAILSVCRTTSTTVLCRESGLSPAELTLVSLSRRAAIITCRLDSRHPIYE</sequence>
<dbReference type="EMBL" id="PEDP01000290">
    <property type="protein sequence ID" value="POS86606.1"/>
    <property type="molecule type" value="Genomic_DNA"/>
</dbReference>
<keyword evidence="2" id="KW-1185">Reference proteome</keyword>
<name>A0A2S4PX54_9PEZI</name>
<dbReference type="PANTHER" id="PTHR33481:SF1">
    <property type="entry name" value="ENDONUCLEASE_EXONUCLEASE_PHOSPHATASE DOMAIN-CONTAINING PROTEIN-RELATED"/>
    <property type="match status" value="1"/>
</dbReference>
<comment type="caution">
    <text evidence="1">The sequence shown here is derived from an EMBL/GenBank/DDBJ whole genome shotgun (WGS) entry which is preliminary data.</text>
</comment>
<evidence type="ECO:0000313" key="2">
    <source>
        <dbReference type="Proteomes" id="UP000237438"/>
    </source>
</evidence>
<proteinExistence type="predicted"/>
<dbReference type="STRING" id="225359.A0A2S4PX54"/>
<evidence type="ECO:0000313" key="1">
    <source>
        <dbReference type="EMBL" id="POS86606.1"/>
    </source>
</evidence>
<accession>A0A2S4PX54</accession>